<dbReference type="GO" id="GO:0006508">
    <property type="term" value="P:proteolysis"/>
    <property type="evidence" value="ECO:0007669"/>
    <property type="project" value="UniProtKB-KW"/>
</dbReference>
<evidence type="ECO:0000313" key="5">
    <source>
        <dbReference type="EMBL" id="KAH6824120.1"/>
    </source>
</evidence>
<evidence type="ECO:0000256" key="1">
    <source>
        <dbReference type="ARBA" id="ARBA00005234"/>
    </source>
</evidence>
<evidence type="ECO:0000256" key="2">
    <source>
        <dbReference type="ARBA" id="ARBA00022670"/>
    </source>
</evidence>
<protein>
    <recommendedName>
        <fullName evidence="4">Ubiquitin-like protease family profile domain-containing protein</fullName>
    </recommendedName>
</protein>
<dbReference type="AlphaFoldDB" id="A0AAD4IZ00"/>
<dbReference type="GO" id="GO:0008234">
    <property type="term" value="F:cysteine-type peptidase activity"/>
    <property type="evidence" value="ECO:0007669"/>
    <property type="project" value="InterPro"/>
</dbReference>
<feature type="domain" description="Ubiquitin-like protease family profile" evidence="4">
    <location>
        <begin position="276"/>
        <end position="368"/>
    </location>
</feature>
<sequence length="413" mass="47164">MSVTSSDNEAAMLVPEIKADILSPPLKGGRNARSAKRKLSFDGASSKIVDCSLPRSDCTPSPFRATCPVNLHFSLSFMVRSGKRHAVPLVSLLTGRSSQQFGHQPHESKNKFVEPMAIDGRTILHAEPRHAPASPFSLISGAGVESFKGSANTLEDEFEFLDWYHAPDPVWWVSLLPLPNNVEDRVGRNWFLPVIHQESKLTQEHMDVILHLLVQNFEPHEAPPVRNWTFLDFKCWPHYDDYREILNPYVWWHQPTMSSLAWKDAERIFGVGDLSSNHWILYEICKIEKLVRVYDPMSNEVSPSHVKDTFFSMSYHLSDLFEEAGIKFGFPRAHRWRVVNVKSPQQARYCDGGFMVLEYLKCLVKGASVLIHPTATCTASLLRILVQIWDGVVGEICLRRRHWRLLLISLHYP</sequence>
<evidence type="ECO:0000259" key="4">
    <source>
        <dbReference type="Pfam" id="PF02902"/>
    </source>
</evidence>
<comment type="caution">
    <text evidence="5">The sequence shown here is derived from an EMBL/GenBank/DDBJ whole genome shotgun (WGS) entry which is preliminary data.</text>
</comment>
<dbReference type="Proteomes" id="UP001190926">
    <property type="component" value="Unassembled WGS sequence"/>
</dbReference>
<comment type="similarity">
    <text evidence="1">Belongs to the peptidase C48 family.</text>
</comment>
<dbReference type="EMBL" id="SDAM02000517">
    <property type="protein sequence ID" value="KAH6824120.1"/>
    <property type="molecule type" value="Genomic_DNA"/>
</dbReference>
<dbReference type="SUPFAM" id="SSF54001">
    <property type="entry name" value="Cysteine proteinases"/>
    <property type="match status" value="1"/>
</dbReference>
<proteinExistence type="inferred from homology"/>
<evidence type="ECO:0000256" key="3">
    <source>
        <dbReference type="ARBA" id="ARBA00022801"/>
    </source>
</evidence>
<dbReference type="InterPro" id="IPR038765">
    <property type="entry name" value="Papain-like_cys_pep_sf"/>
</dbReference>
<organism evidence="5 6">
    <name type="scientific">Perilla frutescens var. hirtella</name>
    <name type="common">Perilla citriodora</name>
    <name type="synonym">Perilla setoyensis</name>
    <dbReference type="NCBI Taxonomy" id="608512"/>
    <lineage>
        <taxon>Eukaryota</taxon>
        <taxon>Viridiplantae</taxon>
        <taxon>Streptophyta</taxon>
        <taxon>Embryophyta</taxon>
        <taxon>Tracheophyta</taxon>
        <taxon>Spermatophyta</taxon>
        <taxon>Magnoliopsida</taxon>
        <taxon>eudicotyledons</taxon>
        <taxon>Gunneridae</taxon>
        <taxon>Pentapetalae</taxon>
        <taxon>asterids</taxon>
        <taxon>lamiids</taxon>
        <taxon>Lamiales</taxon>
        <taxon>Lamiaceae</taxon>
        <taxon>Nepetoideae</taxon>
        <taxon>Elsholtzieae</taxon>
        <taxon>Perilla</taxon>
    </lineage>
</organism>
<dbReference type="Gene3D" id="3.40.395.10">
    <property type="entry name" value="Adenoviral Proteinase, Chain A"/>
    <property type="match status" value="1"/>
</dbReference>
<keyword evidence="2" id="KW-0645">Protease</keyword>
<reference evidence="5 6" key="1">
    <citation type="journal article" date="2021" name="Nat. Commun.">
        <title>Incipient diploidization of the medicinal plant Perilla within 10,000 years.</title>
        <authorList>
            <person name="Zhang Y."/>
            <person name="Shen Q."/>
            <person name="Leng L."/>
            <person name="Zhang D."/>
            <person name="Chen S."/>
            <person name="Shi Y."/>
            <person name="Ning Z."/>
            <person name="Chen S."/>
        </authorList>
    </citation>
    <scope>NUCLEOTIDE SEQUENCE [LARGE SCALE GENOMIC DNA]</scope>
    <source>
        <strain evidence="6">cv. PC099</strain>
    </source>
</reference>
<keyword evidence="6" id="KW-1185">Reference proteome</keyword>
<keyword evidence="3" id="KW-0378">Hydrolase</keyword>
<accession>A0AAD4IZ00</accession>
<gene>
    <name evidence="5" type="ORF">C2S53_012005</name>
</gene>
<dbReference type="Pfam" id="PF02902">
    <property type="entry name" value="Peptidase_C48"/>
    <property type="match status" value="1"/>
</dbReference>
<evidence type="ECO:0000313" key="6">
    <source>
        <dbReference type="Proteomes" id="UP001190926"/>
    </source>
</evidence>
<dbReference type="InterPro" id="IPR003653">
    <property type="entry name" value="Peptidase_C48_C"/>
</dbReference>
<name>A0AAD4IZ00_PERFH</name>